<comment type="catalytic activity">
    <reaction evidence="1 9 10">
        <text>D-alanyl-D-alanine + H2O = 2 D-alanine</text>
        <dbReference type="Rhea" id="RHEA:20661"/>
        <dbReference type="ChEBI" id="CHEBI:15377"/>
        <dbReference type="ChEBI" id="CHEBI:57416"/>
        <dbReference type="ChEBI" id="CHEBI:57822"/>
        <dbReference type="EC" id="3.4.13.22"/>
    </reaction>
</comment>
<dbReference type="AlphaFoldDB" id="A3UAB2"/>
<dbReference type="STRING" id="216432.CA2559_11948"/>
<dbReference type="Gene3D" id="3.30.1380.10">
    <property type="match status" value="1"/>
</dbReference>
<evidence type="ECO:0000256" key="7">
    <source>
        <dbReference type="ARBA" id="ARBA00023049"/>
    </source>
</evidence>
<sequence length="196" mass="22922">MFTINSFQAQSTIDDTLVNLKSTSDEFFYDIRYATANNFLKSAFYDCPNCYLQPDVAEALYLANQYFCELGYFIKLYDCYRPIAKQKLMWDAYPNPMYVANPYTKGSIHSRGAAVDLTLVDERGCELDMGTPYDFFGRAAHIDHTNLPKEVIENRKLLQEGLLKFGFLTIRTEWWHFSYKANYRYKALDIPFNCEE</sequence>
<keyword evidence="3 9" id="KW-0479">Metal-binding</keyword>
<dbReference type="EC" id="3.4.13.22" evidence="9 10"/>
<keyword evidence="6 9" id="KW-0224">Dipeptidase</keyword>
<keyword evidence="12" id="KW-1185">Reference proteome</keyword>
<comment type="cofactor">
    <cofactor evidence="9">
        <name>Zn(2+)</name>
        <dbReference type="ChEBI" id="CHEBI:29105"/>
    </cofactor>
    <text evidence="9">Binds 1 zinc ion per subunit.</text>
</comment>
<organism evidence="11 12">
    <name type="scientific">Croceibacter atlanticus (strain ATCC BAA-628 / JCM 21780 / CIP 108009 / IAM 15332 / KCTC 12090 / HTCC2559)</name>
    <dbReference type="NCBI Taxonomy" id="216432"/>
    <lineage>
        <taxon>Bacteria</taxon>
        <taxon>Pseudomonadati</taxon>
        <taxon>Bacteroidota</taxon>
        <taxon>Flavobacteriia</taxon>
        <taxon>Flavobacteriales</taxon>
        <taxon>Flavobacteriaceae</taxon>
        <taxon>Croceibacter</taxon>
    </lineage>
</organism>
<evidence type="ECO:0000256" key="8">
    <source>
        <dbReference type="ARBA" id="ARBA00023316"/>
    </source>
</evidence>
<evidence type="ECO:0000256" key="5">
    <source>
        <dbReference type="ARBA" id="ARBA00022833"/>
    </source>
</evidence>
<dbReference type="eggNOG" id="COG2173">
    <property type="taxonomic scope" value="Bacteria"/>
</dbReference>
<dbReference type="EMBL" id="CP002046">
    <property type="protein sequence ID" value="EAP86748.1"/>
    <property type="molecule type" value="Genomic_DNA"/>
</dbReference>
<dbReference type="GO" id="GO:0160237">
    <property type="term" value="F:D-Ala-D-Ala dipeptidase activity"/>
    <property type="evidence" value="ECO:0007669"/>
    <property type="project" value="UniProtKB-EC"/>
</dbReference>
<dbReference type="GO" id="GO:0008270">
    <property type="term" value="F:zinc ion binding"/>
    <property type="evidence" value="ECO:0007669"/>
    <property type="project" value="UniProtKB-UniRule"/>
</dbReference>
<dbReference type="InterPro" id="IPR000755">
    <property type="entry name" value="A_A_dipeptidase"/>
</dbReference>
<evidence type="ECO:0000313" key="11">
    <source>
        <dbReference type="EMBL" id="EAP86748.1"/>
    </source>
</evidence>
<dbReference type="PANTHER" id="PTHR43126">
    <property type="entry name" value="D-ALANYL-D-ALANINE DIPEPTIDASE"/>
    <property type="match status" value="1"/>
</dbReference>
<feature type="active site" description="Proton donor/acceptor" evidence="9">
    <location>
        <position position="173"/>
    </location>
</feature>
<feature type="binding site" evidence="9">
    <location>
        <position position="176"/>
    </location>
    <ligand>
        <name>Zn(2+)</name>
        <dbReference type="ChEBI" id="CHEBI:29105"/>
        <note>catalytic</note>
    </ligand>
</feature>
<keyword evidence="4 9" id="KW-0378">Hydrolase</keyword>
<evidence type="ECO:0000256" key="9">
    <source>
        <dbReference type="HAMAP-Rule" id="MF_01924"/>
    </source>
</evidence>
<dbReference type="HOGENOM" id="CLU_060744_1_2_10"/>
<evidence type="ECO:0000256" key="3">
    <source>
        <dbReference type="ARBA" id="ARBA00022723"/>
    </source>
</evidence>
<evidence type="ECO:0000256" key="10">
    <source>
        <dbReference type="PIRNR" id="PIRNR026671"/>
    </source>
</evidence>
<name>A3UAB2_CROAH</name>
<evidence type="ECO:0000256" key="4">
    <source>
        <dbReference type="ARBA" id="ARBA00022801"/>
    </source>
</evidence>
<evidence type="ECO:0000256" key="1">
    <source>
        <dbReference type="ARBA" id="ARBA00001362"/>
    </source>
</evidence>
<proteinExistence type="inferred from homology"/>
<gene>
    <name evidence="11" type="ordered locus">CA2559_11948</name>
</gene>
<feature type="binding site" evidence="9">
    <location>
        <position position="116"/>
    </location>
    <ligand>
        <name>Zn(2+)</name>
        <dbReference type="ChEBI" id="CHEBI:29105"/>
        <note>catalytic</note>
    </ligand>
</feature>
<keyword evidence="2 9" id="KW-0645">Protease</keyword>
<reference evidence="11 12" key="1">
    <citation type="journal article" date="2010" name="J. Bacteriol.">
        <title>The complete genome sequence of Croceibacter atlanticus HTCC2559T.</title>
        <authorList>
            <person name="Oh H.M."/>
            <person name="Kang I."/>
            <person name="Ferriera S."/>
            <person name="Giovannoni S.J."/>
            <person name="Cho J.C."/>
        </authorList>
    </citation>
    <scope>NUCLEOTIDE SEQUENCE [LARGE SCALE GENOMIC DNA]</scope>
    <source>
        <strain evidence="12">ATCC BAA-628 / HTCC2559 / KCTC 12090</strain>
    </source>
</reference>
<dbReference type="Pfam" id="PF01427">
    <property type="entry name" value="Peptidase_M15"/>
    <property type="match status" value="1"/>
</dbReference>
<dbReference type="CDD" id="cd14840">
    <property type="entry name" value="D-Ala-D-Ala_dipeptidase_Aad"/>
    <property type="match status" value="1"/>
</dbReference>
<dbReference type="InterPro" id="IPR009045">
    <property type="entry name" value="Zn_M74/Hedgehog-like"/>
</dbReference>
<keyword evidence="8 10" id="KW-0961">Cell wall biogenesis/degradation</keyword>
<dbReference type="SUPFAM" id="SSF55166">
    <property type="entry name" value="Hedgehog/DD-peptidase"/>
    <property type="match status" value="1"/>
</dbReference>
<dbReference type="GO" id="GO:0006508">
    <property type="term" value="P:proteolysis"/>
    <property type="evidence" value="ECO:0007669"/>
    <property type="project" value="UniProtKB-KW"/>
</dbReference>
<dbReference type="GO" id="GO:0008237">
    <property type="term" value="F:metallopeptidase activity"/>
    <property type="evidence" value="ECO:0007669"/>
    <property type="project" value="UniProtKB-KW"/>
</dbReference>
<feature type="site" description="Transition state stabilizer" evidence="9">
    <location>
        <position position="81"/>
    </location>
</feature>
<dbReference type="PIRSF" id="PIRSF026671">
    <property type="entry name" value="AA_dipeptidase"/>
    <property type="match status" value="1"/>
</dbReference>
<feature type="binding site" evidence="9">
    <location>
        <position position="109"/>
    </location>
    <ligand>
        <name>Zn(2+)</name>
        <dbReference type="ChEBI" id="CHEBI:29105"/>
        <note>catalytic</note>
    </ligand>
</feature>
<dbReference type="Proteomes" id="UP000002297">
    <property type="component" value="Chromosome"/>
</dbReference>
<keyword evidence="5 9" id="KW-0862">Zinc</keyword>
<dbReference type="PANTHER" id="PTHR43126:SF1">
    <property type="entry name" value="D-ALANYL-D-ALANINE DIPEPTIDASE"/>
    <property type="match status" value="1"/>
</dbReference>
<evidence type="ECO:0000256" key="6">
    <source>
        <dbReference type="ARBA" id="ARBA00022997"/>
    </source>
</evidence>
<evidence type="ECO:0000313" key="12">
    <source>
        <dbReference type="Proteomes" id="UP000002297"/>
    </source>
</evidence>
<dbReference type="HAMAP" id="MF_01924">
    <property type="entry name" value="A_A_dipeptidase"/>
    <property type="match status" value="1"/>
</dbReference>
<comment type="function">
    <text evidence="9 10">Catalyzes hydrolysis of the D-alanyl-D-alanine dipeptide.</text>
</comment>
<protein>
    <recommendedName>
        <fullName evidence="9 10">D-alanyl-D-alanine dipeptidase</fullName>
        <shortName evidence="9 10">D-Ala-D-Ala dipeptidase</shortName>
        <ecNumber evidence="9 10">3.4.13.22</ecNumber>
    </recommendedName>
</protein>
<evidence type="ECO:0000256" key="2">
    <source>
        <dbReference type="ARBA" id="ARBA00022670"/>
    </source>
</evidence>
<dbReference type="GO" id="GO:0071555">
    <property type="term" value="P:cell wall organization"/>
    <property type="evidence" value="ECO:0007669"/>
    <property type="project" value="UniProtKB-KW"/>
</dbReference>
<dbReference type="KEGG" id="cat:CA2559_11948"/>
<keyword evidence="7 9" id="KW-0482">Metalloprotease</keyword>
<accession>A3UAB2</accession>
<comment type="similarity">
    <text evidence="9 10">Belongs to the peptidase M15D family.</text>
</comment>